<proteinExistence type="predicted"/>
<dbReference type="PATRIC" id="fig|396596.7.peg.4823"/>
<evidence type="ECO:0000313" key="1">
    <source>
        <dbReference type="EMBL" id="EDT03589.1"/>
    </source>
</evidence>
<accession>B1FFQ3</accession>
<reference evidence="1 2" key="1">
    <citation type="submission" date="2008-03" db="EMBL/GenBank/DDBJ databases">
        <title>Sequencing of the draft genome and assembly of Burkholderia ambifaria IOP40-10.</title>
        <authorList>
            <consortium name="US DOE Joint Genome Institute (JGI-PGF)"/>
            <person name="Copeland A."/>
            <person name="Lucas S."/>
            <person name="Lapidus A."/>
            <person name="Glavina del Rio T."/>
            <person name="Dalin E."/>
            <person name="Tice H."/>
            <person name="Bruce D."/>
            <person name="Goodwin L."/>
            <person name="Pitluck S."/>
            <person name="Larimer F."/>
            <person name="Land M.L."/>
            <person name="Hauser L."/>
            <person name="Tiedje J."/>
            <person name="Richardson P."/>
        </authorList>
    </citation>
    <scope>NUCLEOTIDE SEQUENCE [LARGE SCALE GENOMIC DNA]</scope>
    <source>
        <strain evidence="1 2">IOP40-10</strain>
    </source>
</reference>
<dbReference type="Proteomes" id="UP000005463">
    <property type="component" value="Unassembled WGS sequence"/>
</dbReference>
<protein>
    <submittedName>
        <fullName evidence="1">Uncharacterized protein</fullName>
    </submittedName>
</protein>
<gene>
    <name evidence="1" type="ORF">BamIOP4010DRAFT_2863</name>
</gene>
<evidence type="ECO:0000313" key="2">
    <source>
        <dbReference type="Proteomes" id="UP000005463"/>
    </source>
</evidence>
<sequence>MVSQDRPEVKYIPLIWVCTAAVLTGGERIGR</sequence>
<comment type="caution">
    <text evidence="1">The sequence shown here is derived from an EMBL/GenBank/DDBJ whole genome shotgun (WGS) entry which is preliminary data.</text>
</comment>
<organism evidence="1 2">
    <name type="scientific">Burkholderia ambifaria IOP40-10</name>
    <dbReference type="NCBI Taxonomy" id="396596"/>
    <lineage>
        <taxon>Bacteria</taxon>
        <taxon>Pseudomonadati</taxon>
        <taxon>Pseudomonadota</taxon>
        <taxon>Betaproteobacteria</taxon>
        <taxon>Burkholderiales</taxon>
        <taxon>Burkholderiaceae</taxon>
        <taxon>Burkholderia</taxon>
        <taxon>Burkholderia cepacia complex</taxon>
    </lineage>
</organism>
<name>B1FFQ3_9BURK</name>
<dbReference type="AlphaFoldDB" id="B1FFQ3"/>
<dbReference type="EMBL" id="ABLC01000064">
    <property type="protein sequence ID" value="EDT03589.1"/>
    <property type="molecule type" value="Genomic_DNA"/>
</dbReference>